<dbReference type="PANTHER" id="PTHR40730">
    <property type="entry name" value="TRANSCRIPTIONAL REGULATOR PROTEIN-LIKE PROTEIN"/>
    <property type="match status" value="1"/>
</dbReference>
<dbReference type="PANTHER" id="PTHR40730:SF3">
    <property type="entry name" value="HTH CRO_C1-TYPE DOMAIN-CONTAINING PROTEIN"/>
    <property type="match status" value="1"/>
</dbReference>
<reference evidence="1" key="1">
    <citation type="submission" date="2014-12" db="EMBL/GenBank/DDBJ databases">
        <authorList>
            <person name="Huang H.-H."/>
            <person name="Chen S.-C."/>
            <person name="Lai M.-C."/>
        </authorList>
    </citation>
    <scope>NUCLEOTIDE SEQUENCE</scope>
    <source>
        <strain evidence="1">K1F9705b</strain>
    </source>
</reference>
<organism evidence="1 2">
    <name type="scientific">Methanocalculus chunghsingensis</name>
    <dbReference type="NCBI Taxonomy" id="156457"/>
    <lineage>
        <taxon>Archaea</taxon>
        <taxon>Methanobacteriati</taxon>
        <taxon>Methanobacteriota</taxon>
        <taxon>Stenosarchaea group</taxon>
        <taxon>Methanomicrobia</taxon>
        <taxon>Methanomicrobiales</taxon>
        <taxon>Methanocalculaceae</taxon>
        <taxon>Methanocalculus</taxon>
    </lineage>
</organism>
<dbReference type="SUPFAM" id="SSF47413">
    <property type="entry name" value="lambda repressor-like DNA-binding domains"/>
    <property type="match status" value="1"/>
</dbReference>
<accession>A0A8J8B6K8</accession>
<name>A0A8J8B6K8_9EURY</name>
<gene>
    <name evidence="1" type="ORF">RJ53_04305</name>
</gene>
<dbReference type="RefSeq" id="WP_211530411.1">
    <property type="nucleotide sequence ID" value="NZ_JWHL01000004.1"/>
</dbReference>
<protein>
    <submittedName>
        <fullName evidence="1">Transcriptional regulator</fullName>
    </submittedName>
</protein>
<evidence type="ECO:0000313" key="1">
    <source>
        <dbReference type="EMBL" id="MBR1368772.1"/>
    </source>
</evidence>
<dbReference type="InterPro" id="IPR010982">
    <property type="entry name" value="Lambda_DNA-bd_dom_sf"/>
</dbReference>
<comment type="caution">
    <text evidence="1">The sequence shown here is derived from an EMBL/GenBank/DDBJ whole genome shotgun (WGS) entry which is preliminary data.</text>
</comment>
<proteinExistence type="predicted"/>
<dbReference type="EMBL" id="JWHL01000004">
    <property type="protein sequence ID" value="MBR1368772.1"/>
    <property type="molecule type" value="Genomic_DNA"/>
</dbReference>
<evidence type="ECO:0000313" key="2">
    <source>
        <dbReference type="Proteomes" id="UP000730161"/>
    </source>
</evidence>
<dbReference type="Proteomes" id="UP000730161">
    <property type="component" value="Unassembled WGS sequence"/>
</dbReference>
<dbReference type="GO" id="GO:0003677">
    <property type="term" value="F:DNA binding"/>
    <property type="evidence" value="ECO:0007669"/>
    <property type="project" value="InterPro"/>
</dbReference>
<dbReference type="AlphaFoldDB" id="A0A8J8B6K8"/>
<dbReference type="OrthoDB" id="42697at2157"/>
<keyword evidence="2" id="KW-1185">Reference proteome</keyword>
<sequence>MKLPCQVIVWDVLPAIRAAIAEELIACGSTQQEAAVILDCAPSAISQYLSGKRGYRIVFEDEIRSLIRDLAADLHAGAEKDLAARICRICVELRKDDGACGSCEDDHD</sequence>